<protein>
    <submittedName>
        <fullName evidence="1">Uncharacterized protein</fullName>
    </submittedName>
</protein>
<evidence type="ECO:0000313" key="1">
    <source>
        <dbReference type="EMBL" id="KAF9646299.1"/>
    </source>
</evidence>
<name>A0ACB6Z992_THEGA</name>
<proteinExistence type="predicted"/>
<keyword evidence="2" id="KW-1185">Reference proteome</keyword>
<reference evidence="1" key="2">
    <citation type="journal article" date="2020" name="Nat. Commun.">
        <title>Large-scale genome sequencing of mycorrhizal fungi provides insights into the early evolution of symbiotic traits.</title>
        <authorList>
            <person name="Miyauchi S."/>
            <person name="Kiss E."/>
            <person name="Kuo A."/>
            <person name="Drula E."/>
            <person name="Kohler A."/>
            <person name="Sanchez-Garcia M."/>
            <person name="Morin E."/>
            <person name="Andreopoulos B."/>
            <person name="Barry K.W."/>
            <person name="Bonito G."/>
            <person name="Buee M."/>
            <person name="Carver A."/>
            <person name="Chen C."/>
            <person name="Cichocki N."/>
            <person name="Clum A."/>
            <person name="Culley D."/>
            <person name="Crous P.W."/>
            <person name="Fauchery L."/>
            <person name="Girlanda M."/>
            <person name="Hayes R.D."/>
            <person name="Keri Z."/>
            <person name="LaButti K."/>
            <person name="Lipzen A."/>
            <person name="Lombard V."/>
            <person name="Magnuson J."/>
            <person name="Maillard F."/>
            <person name="Murat C."/>
            <person name="Nolan M."/>
            <person name="Ohm R.A."/>
            <person name="Pangilinan J."/>
            <person name="Pereira M.F."/>
            <person name="Perotto S."/>
            <person name="Peter M."/>
            <person name="Pfister S."/>
            <person name="Riley R."/>
            <person name="Sitrit Y."/>
            <person name="Stielow J.B."/>
            <person name="Szollosi G."/>
            <person name="Zifcakova L."/>
            <person name="Stursova M."/>
            <person name="Spatafora J.W."/>
            <person name="Tedersoo L."/>
            <person name="Vaario L.M."/>
            <person name="Yamada A."/>
            <person name="Yan M."/>
            <person name="Wang P."/>
            <person name="Xu J."/>
            <person name="Bruns T."/>
            <person name="Baldrian P."/>
            <person name="Vilgalys R."/>
            <person name="Dunand C."/>
            <person name="Henrissat B."/>
            <person name="Grigoriev I.V."/>
            <person name="Hibbett D."/>
            <person name="Nagy L.G."/>
            <person name="Martin F.M."/>
        </authorList>
    </citation>
    <scope>NUCLEOTIDE SEQUENCE</scope>
    <source>
        <strain evidence="1">P2</strain>
    </source>
</reference>
<dbReference type="Proteomes" id="UP000886501">
    <property type="component" value="Unassembled WGS sequence"/>
</dbReference>
<dbReference type="EMBL" id="MU118062">
    <property type="protein sequence ID" value="KAF9646299.1"/>
    <property type="molecule type" value="Genomic_DNA"/>
</dbReference>
<evidence type="ECO:0000313" key="2">
    <source>
        <dbReference type="Proteomes" id="UP000886501"/>
    </source>
</evidence>
<reference evidence="1" key="1">
    <citation type="submission" date="2019-10" db="EMBL/GenBank/DDBJ databases">
        <authorList>
            <consortium name="DOE Joint Genome Institute"/>
            <person name="Kuo A."/>
            <person name="Miyauchi S."/>
            <person name="Kiss E."/>
            <person name="Drula E."/>
            <person name="Kohler A."/>
            <person name="Sanchez-Garcia M."/>
            <person name="Andreopoulos B."/>
            <person name="Barry K.W."/>
            <person name="Bonito G."/>
            <person name="Buee M."/>
            <person name="Carver A."/>
            <person name="Chen C."/>
            <person name="Cichocki N."/>
            <person name="Clum A."/>
            <person name="Culley D."/>
            <person name="Crous P.W."/>
            <person name="Fauchery L."/>
            <person name="Girlanda M."/>
            <person name="Hayes R."/>
            <person name="Keri Z."/>
            <person name="Labutti K."/>
            <person name="Lipzen A."/>
            <person name="Lombard V."/>
            <person name="Magnuson J."/>
            <person name="Maillard F."/>
            <person name="Morin E."/>
            <person name="Murat C."/>
            <person name="Nolan M."/>
            <person name="Ohm R."/>
            <person name="Pangilinan J."/>
            <person name="Pereira M."/>
            <person name="Perotto S."/>
            <person name="Peter M."/>
            <person name="Riley R."/>
            <person name="Sitrit Y."/>
            <person name="Stielow B."/>
            <person name="Szollosi G."/>
            <person name="Zifcakova L."/>
            <person name="Stursova M."/>
            <person name="Spatafora J.W."/>
            <person name="Tedersoo L."/>
            <person name="Vaario L.-M."/>
            <person name="Yamada A."/>
            <person name="Yan M."/>
            <person name="Wang P."/>
            <person name="Xu J."/>
            <person name="Bruns T."/>
            <person name="Baldrian P."/>
            <person name="Vilgalys R."/>
            <person name="Henrissat B."/>
            <person name="Grigoriev I.V."/>
            <person name="Hibbett D."/>
            <person name="Nagy L.G."/>
            <person name="Martin F.M."/>
        </authorList>
    </citation>
    <scope>NUCLEOTIDE SEQUENCE</scope>
    <source>
        <strain evidence="1">P2</strain>
    </source>
</reference>
<gene>
    <name evidence="1" type="ORF">BDM02DRAFT_3118882</name>
</gene>
<organism evidence="1 2">
    <name type="scientific">Thelephora ganbajun</name>
    <name type="common">Ganba fungus</name>
    <dbReference type="NCBI Taxonomy" id="370292"/>
    <lineage>
        <taxon>Eukaryota</taxon>
        <taxon>Fungi</taxon>
        <taxon>Dikarya</taxon>
        <taxon>Basidiomycota</taxon>
        <taxon>Agaricomycotina</taxon>
        <taxon>Agaricomycetes</taxon>
        <taxon>Thelephorales</taxon>
        <taxon>Thelephoraceae</taxon>
        <taxon>Thelephora</taxon>
    </lineage>
</organism>
<sequence>MSVPYSFLPSEPNTNLHDPAEGKSLVGHPEDEFDYAEPLSTRPHTPSKVVTVALYALCIATMLLAITNLGITISRATTGRRTPIEKLPTPNIEIGLQK</sequence>
<comment type="caution">
    <text evidence="1">The sequence shown here is derived from an EMBL/GenBank/DDBJ whole genome shotgun (WGS) entry which is preliminary data.</text>
</comment>
<accession>A0ACB6Z992</accession>